<dbReference type="PANTHER" id="PTHR42983">
    <property type="entry name" value="DINITROGENASE IRON-MOLYBDENUM COFACTOR PROTEIN-RELATED"/>
    <property type="match status" value="1"/>
</dbReference>
<dbReference type="InterPro" id="IPR033913">
    <property type="entry name" value="MTH1175_dom"/>
</dbReference>
<dbReference type="InterPro" id="IPR036105">
    <property type="entry name" value="DiNase_FeMo-co_biosyn_sf"/>
</dbReference>
<dbReference type="CDD" id="cd00851">
    <property type="entry name" value="MTH1175"/>
    <property type="match status" value="1"/>
</dbReference>
<name>A0A485LU58_9ZZZZ</name>
<evidence type="ECO:0000259" key="1">
    <source>
        <dbReference type="Pfam" id="PF02579"/>
    </source>
</evidence>
<dbReference type="SUPFAM" id="SSF53146">
    <property type="entry name" value="Nitrogenase accessory factor-like"/>
    <property type="match status" value="1"/>
</dbReference>
<dbReference type="EMBL" id="CAADRM010000012">
    <property type="protein sequence ID" value="VFU11505.1"/>
    <property type="molecule type" value="Genomic_DNA"/>
</dbReference>
<feature type="domain" description="Dinitrogenase iron-molybdenum cofactor biosynthesis" evidence="1">
    <location>
        <begin position="13"/>
        <end position="103"/>
    </location>
</feature>
<dbReference type="AlphaFoldDB" id="A0A485LU58"/>
<dbReference type="Pfam" id="PF02579">
    <property type="entry name" value="Nitro_FeMo-Co"/>
    <property type="match status" value="1"/>
</dbReference>
<protein>
    <submittedName>
        <fullName evidence="2">Dinitrogenase iron-molybdenum cofactor</fullName>
    </submittedName>
</protein>
<sequence length="120" mass="12538">MKVAFSTSGNTLDDPLDRRFGRAPKFLVYDTETESFDMVDNEQNLNAPQGAGIQSAQTVAGTGAGHLVTGHCGPKAYKVLQAAGIKIYTAEAATVADALKLFLSGALKPAGSADVEGHWV</sequence>
<dbReference type="InterPro" id="IPR003731">
    <property type="entry name" value="Di-Nase_FeMo-co_biosynth"/>
</dbReference>
<dbReference type="Gene3D" id="3.30.420.130">
    <property type="entry name" value="Dinitrogenase iron-molybdenum cofactor biosynthesis domain"/>
    <property type="match status" value="1"/>
</dbReference>
<organism evidence="2">
    <name type="scientific">anaerobic digester metagenome</name>
    <dbReference type="NCBI Taxonomy" id="1263854"/>
    <lineage>
        <taxon>unclassified sequences</taxon>
        <taxon>metagenomes</taxon>
        <taxon>ecological metagenomes</taxon>
    </lineage>
</organism>
<evidence type="ECO:0000313" key="2">
    <source>
        <dbReference type="EMBL" id="VFU11505.1"/>
    </source>
</evidence>
<reference evidence="2" key="1">
    <citation type="submission" date="2019-03" db="EMBL/GenBank/DDBJ databases">
        <authorList>
            <person name="Hao L."/>
        </authorList>
    </citation>
    <scope>NUCLEOTIDE SEQUENCE</scope>
</reference>
<gene>
    <name evidence="2" type="ORF">SCFA_1090004</name>
</gene>
<accession>A0A485LU58</accession>
<proteinExistence type="predicted"/>
<dbReference type="PANTHER" id="PTHR42983:SF1">
    <property type="entry name" value="IRON-MOLYBDENUM PROTEIN"/>
    <property type="match status" value="1"/>
</dbReference>